<name>A0A2D3I605_9VIRU</name>
<sequence length="79" mass="8502">MMASSTIAKEGAPHSIKSISSFFPPLPIATSLLAYLHQGHFLFCGLTGPRVDIMYLDLQQSHSTHTATGISILPSFNSL</sequence>
<dbReference type="EMBL" id="MF768985">
    <property type="protein sequence ID" value="ATU83841.1"/>
    <property type="molecule type" value="Genomic_DNA"/>
</dbReference>
<accession>A0A2D3I605</accession>
<evidence type="ECO:0000313" key="1">
    <source>
        <dbReference type="EMBL" id="ATU83841.1"/>
    </source>
</evidence>
<reference evidence="1" key="1">
    <citation type="journal article" date="2018" name="Aquaculture">
        <title>Complete genome sequence of a white spot syndrome virus associated with a disease incursion in Australia.</title>
        <authorList>
            <person name="Oakey J."/>
            <person name="Smith C.S."/>
        </authorList>
    </citation>
    <scope>NUCLEOTIDE SEQUENCE [LARGE SCALE GENOMIC DNA]</scope>
    <source>
        <strain evidence="1">WSSV-AU</strain>
    </source>
</reference>
<organism evidence="1">
    <name type="scientific">White spot syndrome virus</name>
    <dbReference type="NCBI Taxonomy" id="342409"/>
    <lineage>
        <taxon>Viruses</taxon>
        <taxon>Viruses incertae sedis</taxon>
        <taxon>Naldaviricetes</taxon>
        <taxon>Nimaviridae</taxon>
        <taxon>Whispovirus</taxon>
    </lineage>
</organism>
<dbReference type="Proteomes" id="UP000267516">
    <property type="component" value="Segment"/>
</dbReference>
<protein>
    <submittedName>
        <fullName evidence="1">ORF45</fullName>
    </submittedName>
</protein>
<proteinExistence type="predicted"/>